<dbReference type="Proteomes" id="UP000253153">
    <property type="component" value="Unassembled WGS sequence"/>
</dbReference>
<accession>A0A366S8Q3</accession>
<name>A0A366S8Q3_9HYPO</name>
<dbReference type="GeneID" id="41991711"/>
<proteinExistence type="predicted"/>
<evidence type="ECO:0000313" key="1">
    <source>
        <dbReference type="EMBL" id="RBR24995.1"/>
    </source>
</evidence>
<dbReference type="AlphaFoldDB" id="A0A366S8Q3"/>
<keyword evidence="2" id="KW-1185">Reference proteome</keyword>
<gene>
    <name evidence="1" type="ORF">FIESC28_02265</name>
</gene>
<dbReference type="EMBL" id="QKXC01000047">
    <property type="protein sequence ID" value="RBR24995.1"/>
    <property type="molecule type" value="Genomic_DNA"/>
</dbReference>
<reference evidence="1 2" key="1">
    <citation type="submission" date="2018-06" db="EMBL/GenBank/DDBJ databases">
        <title>Fusarium incarnatum-equiseti species complex species 28.</title>
        <authorList>
            <person name="Gardiner D.M."/>
        </authorList>
    </citation>
    <scope>NUCLEOTIDE SEQUENCE [LARGE SCALE GENOMIC DNA]</scope>
    <source>
        <strain evidence="1 2">FIESC_28</strain>
    </source>
</reference>
<comment type="caution">
    <text evidence="1">The sequence shown here is derived from an EMBL/GenBank/DDBJ whole genome shotgun (WGS) entry which is preliminary data.</text>
</comment>
<evidence type="ECO:0000313" key="2">
    <source>
        <dbReference type="Proteomes" id="UP000253153"/>
    </source>
</evidence>
<sequence length="160" mass="18098">MEGSFHRSPPSEEEKHGYFRGLPSRPILVARTSTDPWVMHEDSHCVYKTLDVVRKHAINDIWNTVPLCRDIMECLENVEMIALDILRLGYEHLSTVDEDRESDKPVTMLISVKKDSTDPSNGLAIVLRCQEILCTYGLEDVEVEMKEAVLVGGAAQFINP</sequence>
<dbReference type="OrthoDB" id="5424209at2759"/>
<dbReference type="RefSeq" id="XP_031019586.1">
    <property type="nucleotide sequence ID" value="XM_031156415.1"/>
</dbReference>
<protein>
    <submittedName>
        <fullName evidence="1">Uncharacterized protein</fullName>
    </submittedName>
</protein>
<organism evidence="1 2">
    <name type="scientific">Fusarium coffeatum</name>
    <dbReference type="NCBI Taxonomy" id="231269"/>
    <lineage>
        <taxon>Eukaryota</taxon>
        <taxon>Fungi</taxon>
        <taxon>Dikarya</taxon>
        <taxon>Ascomycota</taxon>
        <taxon>Pezizomycotina</taxon>
        <taxon>Sordariomycetes</taxon>
        <taxon>Hypocreomycetidae</taxon>
        <taxon>Hypocreales</taxon>
        <taxon>Nectriaceae</taxon>
        <taxon>Fusarium</taxon>
        <taxon>Fusarium incarnatum-equiseti species complex</taxon>
    </lineage>
</organism>